<dbReference type="OrthoDB" id="5870055at2759"/>
<accession>A0A0D8XTU9</accession>
<feature type="region of interest" description="Disordered" evidence="1">
    <location>
        <begin position="1"/>
        <end position="111"/>
    </location>
</feature>
<dbReference type="Proteomes" id="UP000053766">
    <property type="component" value="Unassembled WGS sequence"/>
</dbReference>
<name>A0A0D8XTU9_DICVI</name>
<feature type="non-terminal residue" evidence="2">
    <location>
        <position position="1"/>
    </location>
</feature>
<gene>
    <name evidence="2" type="ORF">DICVIV_08150</name>
</gene>
<keyword evidence="3" id="KW-1185">Reference proteome</keyword>
<reference evidence="2 3" key="1">
    <citation type="submission" date="2013-11" db="EMBL/GenBank/DDBJ databases">
        <title>Draft genome of the bovine lungworm Dictyocaulus viviparus.</title>
        <authorList>
            <person name="Mitreva M."/>
        </authorList>
    </citation>
    <scope>NUCLEOTIDE SEQUENCE [LARGE SCALE GENOMIC DNA]</scope>
    <source>
        <strain evidence="2 3">HannoverDv2000</strain>
    </source>
</reference>
<reference evidence="3" key="2">
    <citation type="journal article" date="2016" name="Sci. Rep.">
        <title>Dictyocaulus viviparus genome, variome and transcriptome elucidate lungworm biology and support future intervention.</title>
        <authorList>
            <person name="McNulty S.N."/>
            <person name="Strube C."/>
            <person name="Rosa B.A."/>
            <person name="Martin J.C."/>
            <person name="Tyagi R."/>
            <person name="Choi Y.J."/>
            <person name="Wang Q."/>
            <person name="Hallsworth Pepin K."/>
            <person name="Zhang X."/>
            <person name="Ozersky P."/>
            <person name="Wilson R.K."/>
            <person name="Sternberg P.W."/>
            <person name="Gasser R.B."/>
            <person name="Mitreva M."/>
        </authorList>
    </citation>
    <scope>NUCLEOTIDE SEQUENCE [LARGE SCALE GENOMIC DNA]</scope>
    <source>
        <strain evidence="3">HannoverDv2000</strain>
    </source>
</reference>
<feature type="compositionally biased region" description="Basic and acidic residues" evidence="1">
    <location>
        <begin position="58"/>
        <end position="111"/>
    </location>
</feature>
<dbReference type="AlphaFoldDB" id="A0A0D8XTU9"/>
<feature type="region of interest" description="Disordered" evidence="1">
    <location>
        <begin position="170"/>
        <end position="190"/>
    </location>
</feature>
<evidence type="ECO:0000313" key="3">
    <source>
        <dbReference type="Proteomes" id="UP000053766"/>
    </source>
</evidence>
<feature type="compositionally biased region" description="Basic and acidic residues" evidence="1">
    <location>
        <begin position="1"/>
        <end position="48"/>
    </location>
</feature>
<sequence>IDYNVRDKEIERQREKQRRREYEQRLNAERREHERRIEAERRRTEESRPIGVLPVIDSRSENEQRRIDELRRRDEELRRSASRRREEERRREQEQRLREEQRRREFERQGQHIRDEQKVFQEQKMKEIDEKNKNKVKTMTVDKSSTYSTKTDDIDEDVELPTLDEWDYKSDEEESTQDYIPGGGQEVGENDLDALESTTALEDTQTSTEQLKTDAVGGITKVIEMAADKTIKMHGSEVDEDRSTIAPSEDDYWDHSIKREDENYRIAEEVDSLEHGDTIHAPMNDGAHKFNAEEGEEGWMMMKRVDDESVAASLSLTTVTLILILRGIW</sequence>
<proteinExistence type="predicted"/>
<dbReference type="EMBL" id="KN716386">
    <property type="protein sequence ID" value="KJH45796.1"/>
    <property type="molecule type" value="Genomic_DNA"/>
</dbReference>
<evidence type="ECO:0000313" key="2">
    <source>
        <dbReference type="EMBL" id="KJH45796.1"/>
    </source>
</evidence>
<evidence type="ECO:0000256" key="1">
    <source>
        <dbReference type="SAM" id="MobiDB-lite"/>
    </source>
</evidence>
<protein>
    <submittedName>
        <fullName evidence="2">Uncharacterized protein</fullName>
    </submittedName>
</protein>
<organism evidence="2 3">
    <name type="scientific">Dictyocaulus viviparus</name>
    <name type="common">Bovine lungworm</name>
    <dbReference type="NCBI Taxonomy" id="29172"/>
    <lineage>
        <taxon>Eukaryota</taxon>
        <taxon>Metazoa</taxon>
        <taxon>Ecdysozoa</taxon>
        <taxon>Nematoda</taxon>
        <taxon>Chromadorea</taxon>
        <taxon>Rhabditida</taxon>
        <taxon>Rhabditina</taxon>
        <taxon>Rhabditomorpha</taxon>
        <taxon>Strongyloidea</taxon>
        <taxon>Metastrongylidae</taxon>
        <taxon>Dictyocaulus</taxon>
    </lineage>
</organism>